<accession>A0A6G0Z9M0</accession>
<dbReference type="Proteomes" id="UP000478052">
    <property type="component" value="Unassembled WGS sequence"/>
</dbReference>
<comment type="caution">
    <text evidence="1">The sequence shown here is derived from an EMBL/GenBank/DDBJ whole genome shotgun (WGS) entry which is preliminary data.</text>
</comment>
<dbReference type="GO" id="GO:0003964">
    <property type="term" value="F:RNA-directed DNA polymerase activity"/>
    <property type="evidence" value="ECO:0007669"/>
    <property type="project" value="UniProtKB-KW"/>
</dbReference>
<reference evidence="1 2" key="1">
    <citation type="submission" date="2019-08" db="EMBL/GenBank/DDBJ databases">
        <title>Whole genome of Aphis craccivora.</title>
        <authorList>
            <person name="Voronova N.V."/>
            <person name="Shulinski R.S."/>
            <person name="Bandarenka Y.V."/>
            <person name="Zhorov D.G."/>
            <person name="Warner D."/>
        </authorList>
    </citation>
    <scope>NUCLEOTIDE SEQUENCE [LARGE SCALE GENOMIC DNA]</scope>
    <source>
        <strain evidence="1">180601</strain>
        <tissue evidence="1">Whole Body</tissue>
    </source>
</reference>
<dbReference type="AlphaFoldDB" id="A0A6G0Z9M0"/>
<keyword evidence="1" id="KW-0808">Transferase</keyword>
<dbReference type="EMBL" id="VUJU01001005">
    <property type="protein sequence ID" value="KAF0767278.1"/>
    <property type="molecule type" value="Genomic_DNA"/>
</dbReference>
<sequence>MHNEIKLRMCAENRTYYAMKEIFSSKFLSHRTKERLYITYLRSIATYACETMASTKRDEEKLSSFGRKILRKIYMGQCIM</sequence>
<dbReference type="OrthoDB" id="6597260at2759"/>
<protein>
    <submittedName>
        <fullName evidence="1">Reverse transcriptase domain-containing protein</fullName>
    </submittedName>
</protein>
<keyword evidence="1" id="KW-0695">RNA-directed DNA polymerase</keyword>
<proteinExistence type="predicted"/>
<evidence type="ECO:0000313" key="2">
    <source>
        <dbReference type="Proteomes" id="UP000478052"/>
    </source>
</evidence>
<gene>
    <name evidence="1" type="ORF">FWK35_00012027</name>
</gene>
<keyword evidence="1" id="KW-0548">Nucleotidyltransferase</keyword>
<keyword evidence="2" id="KW-1185">Reference proteome</keyword>
<name>A0A6G0Z9M0_APHCR</name>
<evidence type="ECO:0000313" key="1">
    <source>
        <dbReference type="EMBL" id="KAF0767278.1"/>
    </source>
</evidence>
<organism evidence="1 2">
    <name type="scientific">Aphis craccivora</name>
    <name type="common">Cowpea aphid</name>
    <dbReference type="NCBI Taxonomy" id="307492"/>
    <lineage>
        <taxon>Eukaryota</taxon>
        <taxon>Metazoa</taxon>
        <taxon>Ecdysozoa</taxon>
        <taxon>Arthropoda</taxon>
        <taxon>Hexapoda</taxon>
        <taxon>Insecta</taxon>
        <taxon>Pterygota</taxon>
        <taxon>Neoptera</taxon>
        <taxon>Paraneoptera</taxon>
        <taxon>Hemiptera</taxon>
        <taxon>Sternorrhyncha</taxon>
        <taxon>Aphidomorpha</taxon>
        <taxon>Aphidoidea</taxon>
        <taxon>Aphididae</taxon>
        <taxon>Aphidini</taxon>
        <taxon>Aphis</taxon>
        <taxon>Aphis</taxon>
    </lineage>
</organism>